<sequence>MDTRTFGTTRSRIWQDVTDEQYEKQRRSFTGEYPREAAGLIIDTGRNISAVAKELNLGEQTLGTGEERTIPPRPGR</sequence>
<protein>
    <submittedName>
        <fullName evidence="1">Transposase-like protein</fullName>
    </submittedName>
</protein>
<reference evidence="1 2" key="1">
    <citation type="submission" date="2020-08" db="EMBL/GenBank/DDBJ databases">
        <title>Sequencing the genomes of 1000 actinobacteria strains.</title>
        <authorList>
            <person name="Klenk H.-P."/>
        </authorList>
    </citation>
    <scope>NUCLEOTIDE SEQUENCE [LARGE SCALE GENOMIC DNA]</scope>
    <source>
        <strain evidence="1 2">DSM 105783</strain>
    </source>
</reference>
<name>A0A7W8X0N4_9MICC</name>
<evidence type="ECO:0000313" key="1">
    <source>
        <dbReference type="EMBL" id="MBB5513412.1"/>
    </source>
</evidence>
<dbReference type="Proteomes" id="UP000580797">
    <property type="component" value="Unassembled WGS sequence"/>
</dbReference>
<gene>
    <name evidence="1" type="ORF">HD598_002099</name>
</gene>
<accession>A0A7W8X0N4</accession>
<dbReference type="AlphaFoldDB" id="A0A7W8X0N4"/>
<proteinExistence type="predicted"/>
<dbReference type="EMBL" id="JACHDR010000001">
    <property type="protein sequence ID" value="MBB5513412.1"/>
    <property type="molecule type" value="Genomic_DNA"/>
</dbReference>
<evidence type="ECO:0000313" key="2">
    <source>
        <dbReference type="Proteomes" id="UP000580797"/>
    </source>
</evidence>
<organism evidence="1 2">
    <name type="scientific">Neomicrococcus aestuarii</name>
    <dbReference type="NCBI Taxonomy" id="556325"/>
    <lineage>
        <taxon>Bacteria</taxon>
        <taxon>Bacillati</taxon>
        <taxon>Actinomycetota</taxon>
        <taxon>Actinomycetes</taxon>
        <taxon>Micrococcales</taxon>
        <taxon>Micrococcaceae</taxon>
        <taxon>Neomicrococcus</taxon>
    </lineage>
</organism>
<comment type="caution">
    <text evidence="1">The sequence shown here is derived from an EMBL/GenBank/DDBJ whole genome shotgun (WGS) entry which is preliminary data.</text>
</comment>